<sequence length="243" mass="27052">MAFGNNTWRALSGGVGAEELKDFIPYGKGLAPATQYDVLIHILSLRHDVNFSVAQAAMEAFGDCIDVKEEVHGFRWVEERDLSGFVDGTENPAGEETRREVAVIKDGVDAGGSYVFVQRWEHNLKQLNRMSIQDQEMMIGRTKEANEEIDGDARPATSHLSRVDLKEDGKGLKIVRQSLPYGTASGTHGLYFCAYCARLHNIEQQLLSMFGDTDGKRDAMLRFTKPVTGGYYFAPSLDRLLTL</sequence>
<dbReference type="EMBL" id="UGXH01000003">
    <property type="protein sequence ID" value="SUG54631.1"/>
    <property type="molecule type" value="Genomic_DNA"/>
</dbReference>
<evidence type="ECO:0000256" key="2">
    <source>
        <dbReference type="ARBA" id="ARBA00022559"/>
    </source>
</evidence>
<dbReference type="PANTHER" id="PTHR30521:SF0">
    <property type="entry name" value="DYP-TYPE PEROXIDASE FAMILY PROTEIN"/>
    <property type="match status" value="1"/>
</dbReference>
<keyword evidence="2 9" id="KW-0575">Peroxidase</keyword>
<dbReference type="Proteomes" id="UP000254633">
    <property type="component" value="Unassembled WGS sequence"/>
</dbReference>
<dbReference type="Pfam" id="PF20628">
    <property type="entry name" value="Dyp_perox_C"/>
    <property type="match status" value="1"/>
</dbReference>
<keyword evidence="4 9" id="KW-0560">Oxidoreductase</keyword>
<dbReference type="InterPro" id="IPR011008">
    <property type="entry name" value="Dimeric_a/b-barrel"/>
</dbReference>
<dbReference type="EC" id="1.11.1.-" evidence="9"/>
<dbReference type="InterPro" id="IPR048327">
    <property type="entry name" value="Dyp_perox_N"/>
</dbReference>
<dbReference type="PANTHER" id="PTHR30521">
    <property type="entry name" value="DEFERROCHELATASE/PEROXIDASE"/>
    <property type="match status" value="1"/>
</dbReference>
<protein>
    <submittedName>
        <fullName evidence="9">Putative dye-decolorizing peroxidase (DyP)YfeX-like subgroup</fullName>
        <ecNumber evidence="9">1.11.1.-</ecNumber>
    </submittedName>
</protein>
<feature type="domain" description="Dyp-type peroxidase N-terminal" evidence="7">
    <location>
        <begin position="1"/>
        <end position="75"/>
    </location>
</feature>
<dbReference type="GO" id="GO:0046872">
    <property type="term" value="F:metal ion binding"/>
    <property type="evidence" value="ECO:0007669"/>
    <property type="project" value="UniProtKB-KW"/>
</dbReference>
<gene>
    <name evidence="9" type="primary">yfeX_2</name>
    <name evidence="9" type="ORF">NCTC10060_01735</name>
</gene>
<dbReference type="AlphaFoldDB" id="A0A379TVR2"/>
<evidence type="ECO:0000256" key="5">
    <source>
        <dbReference type="ARBA" id="ARBA00023004"/>
    </source>
</evidence>
<evidence type="ECO:0000256" key="1">
    <source>
        <dbReference type="ARBA" id="ARBA00001970"/>
    </source>
</evidence>
<name>A0A379TVR2_SALDZ</name>
<evidence type="ECO:0000256" key="3">
    <source>
        <dbReference type="ARBA" id="ARBA00022723"/>
    </source>
</evidence>
<organism evidence="9 10">
    <name type="scientific">Salmonella diarizonae</name>
    <dbReference type="NCBI Taxonomy" id="59204"/>
    <lineage>
        <taxon>Bacteria</taxon>
        <taxon>Pseudomonadati</taxon>
        <taxon>Pseudomonadota</taxon>
        <taxon>Gammaproteobacteria</taxon>
        <taxon>Enterobacterales</taxon>
        <taxon>Enterobacteriaceae</taxon>
        <taxon>Salmonella</taxon>
    </lineage>
</organism>
<dbReference type="SUPFAM" id="SSF54909">
    <property type="entry name" value="Dimeric alpha+beta barrel"/>
    <property type="match status" value="1"/>
</dbReference>
<dbReference type="Pfam" id="PF04261">
    <property type="entry name" value="Dyp_perox_N"/>
    <property type="match status" value="1"/>
</dbReference>
<dbReference type="NCBIfam" id="TIGR01413">
    <property type="entry name" value="Dyp_perox_fam"/>
    <property type="match status" value="1"/>
</dbReference>
<keyword evidence="3" id="KW-0479">Metal-binding</keyword>
<keyword evidence="5" id="KW-0408">Iron</keyword>
<dbReference type="GO" id="GO:0004601">
    <property type="term" value="F:peroxidase activity"/>
    <property type="evidence" value="ECO:0007669"/>
    <property type="project" value="UniProtKB-KW"/>
</dbReference>
<evidence type="ECO:0000256" key="4">
    <source>
        <dbReference type="ARBA" id="ARBA00023002"/>
    </source>
</evidence>
<dbReference type="InterPro" id="IPR048328">
    <property type="entry name" value="Dyp_perox_C"/>
</dbReference>
<dbReference type="GO" id="GO:0005829">
    <property type="term" value="C:cytosol"/>
    <property type="evidence" value="ECO:0007669"/>
    <property type="project" value="TreeGrafter"/>
</dbReference>
<evidence type="ECO:0000256" key="6">
    <source>
        <dbReference type="ARBA" id="ARBA00025737"/>
    </source>
</evidence>
<comment type="similarity">
    <text evidence="6">Belongs to the DyP-type peroxidase family.</text>
</comment>
<comment type="cofactor">
    <cofactor evidence="1">
        <name>heme b</name>
        <dbReference type="ChEBI" id="CHEBI:60344"/>
    </cofactor>
</comment>
<accession>A0A379TVR2</accession>
<dbReference type="GO" id="GO:0020037">
    <property type="term" value="F:heme binding"/>
    <property type="evidence" value="ECO:0007669"/>
    <property type="project" value="InterPro"/>
</dbReference>
<evidence type="ECO:0000259" key="7">
    <source>
        <dbReference type="Pfam" id="PF04261"/>
    </source>
</evidence>
<dbReference type="InterPro" id="IPR006314">
    <property type="entry name" value="Dyp_peroxidase"/>
</dbReference>
<evidence type="ECO:0000313" key="9">
    <source>
        <dbReference type="EMBL" id="SUG54631.1"/>
    </source>
</evidence>
<reference evidence="9 10" key="1">
    <citation type="submission" date="2018-06" db="EMBL/GenBank/DDBJ databases">
        <authorList>
            <consortium name="Pathogen Informatics"/>
            <person name="Doyle S."/>
        </authorList>
    </citation>
    <scope>NUCLEOTIDE SEQUENCE [LARGE SCALE GENOMIC DNA]</scope>
    <source>
        <strain evidence="9 10">NCTC10060</strain>
    </source>
</reference>
<evidence type="ECO:0000313" key="10">
    <source>
        <dbReference type="Proteomes" id="UP000254633"/>
    </source>
</evidence>
<proteinExistence type="inferred from homology"/>
<evidence type="ECO:0000259" key="8">
    <source>
        <dbReference type="Pfam" id="PF20628"/>
    </source>
</evidence>
<dbReference type="PROSITE" id="PS51404">
    <property type="entry name" value="DYP_PEROXIDASE"/>
    <property type="match status" value="1"/>
</dbReference>
<feature type="domain" description="Dyp-type peroxidase C-terminal" evidence="8">
    <location>
        <begin position="78"/>
        <end position="238"/>
    </location>
</feature>